<accession>A0A1D9GI44</accession>
<gene>
    <name evidence="6" type="primary">fliA</name>
    <name evidence="8" type="ORF">BKP64_02935</name>
</gene>
<dbReference type="InterPro" id="IPR014284">
    <property type="entry name" value="RNA_pol_sigma-70_dom"/>
</dbReference>
<dbReference type="Gene3D" id="1.20.140.160">
    <property type="match status" value="1"/>
</dbReference>
<dbReference type="GO" id="GO:0003677">
    <property type="term" value="F:DNA binding"/>
    <property type="evidence" value="ECO:0007669"/>
    <property type="project" value="UniProtKB-UniRule"/>
</dbReference>
<feature type="region of interest" description="Sigma-70 factor domain-2" evidence="6">
    <location>
        <begin position="21"/>
        <end position="93"/>
    </location>
</feature>
<proteinExistence type="inferred from homology"/>
<dbReference type="InterPro" id="IPR013324">
    <property type="entry name" value="RNA_pol_sigma_r3/r4-like"/>
</dbReference>
<dbReference type="Gene3D" id="1.10.1740.10">
    <property type="match status" value="1"/>
</dbReference>
<dbReference type="Pfam" id="PF04545">
    <property type="entry name" value="Sigma70_r4"/>
    <property type="match status" value="1"/>
</dbReference>
<dbReference type="OrthoDB" id="9799825at2"/>
<comment type="function">
    <text evidence="6">Sigma factors are initiation factors that promote the attachment of RNA polymerase to specific initiation sites and are then released. This sigma factor controls the expression of flagella-related genes.</text>
</comment>
<dbReference type="PROSITE" id="PS00715">
    <property type="entry name" value="SIGMA70_1"/>
    <property type="match status" value="1"/>
</dbReference>
<dbReference type="Pfam" id="PF04542">
    <property type="entry name" value="Sigma70_r2"/>
    <property type="match status" value="1"/>
</dbReference>
<evidence type="ECO:0000256" key="6">
    <source>
        <dbReference type="HAMAP-Rule" id="MF_00962"/>
    </source>
</evidence>
<evidence type="ECO:0000259" key="7">
    <source>
        <dbReference type="PROSITE" id="PS00715"/>
    </source>
</evidence>
<dbReference type="SUPFAM" id="SSF88659">
    <property type="entry name" value="Sigma3 and sigma4 domains of RNA polymerase sigma factors"/>
    <property type="match status" value="2"/>
</dbReference>
<dbReference type="SUPFAM" id="SSF88946">
    <property type="entry name" value="Sigma2 domain of RNA polymerase sigma factors"/>
    <property type="match status" value="1"/>
</dbReference>
<dbReference type="NCBIfam" id="NF005413">
    <property type="entry name" value="PRK06986.1"/>
    <property type="match status" value="1"/>
</dbReference>
<dbReference type="NCBIfam" id="TIGR02937">
    <property type="entry name" value="sigma70-ECF"/>
    <property type="match status" value="1"/>
</dbReference>
<dbReference type="STRING" id="1874317.BKP64_02935"/>
<evidence type="ECO:0000313" key="9">
    <source>
        <dbReference type="Proteomes" id="UP000177445"/>
    </source>
</evidence>
<name>A0A1D9GI44_9GAMM</name>
<evidence type="ECO:0000313" key="8">
    <source>
        <dbReference type="EMBL" id="AOY87221.1"/>
    </source>
</evidence>
<dbReference type="FunFam" id="1.10.1740.10:FF:000002">
    <property type="entry name" value="RNA polymerase sigma factor FliA"/>
    <property type="match status" value="1"/>
</dbReference>
<dbReference type="PANTHER" id="PTHR30385">
    <property type="entry name" value="SIGMA FACTOR F FLAGELLAR"/>
    <property type="match status" value="1"/>
</dbReference>
<dbReference type="GO" id="GO:0006352">
    <property type="term" value="P:DNA-templated transcription initiation"/>
    <property type="evidence" value="ECO:0007669"/>
    <property type="project" value="UniProtKB-UniRule"/>
</dbReference>
<dbReference type="GO" id="GO:0003899">
    <property type="term" value="F:DNA-directed RNA polymerase activity"/>
    <property type="evidence" value="ECO:0007669"/>
    <property type="project" value="InterPro"/>
</dbReference>
<dbReference type="EMBL" id="CP017715">
    <property type="protein sequence ID" value="AOY87221.1"/>
    <property type="molecule type" value="Genomic_DNA"/>
</dbReference>
<dbReference type="GO" id="GO:0016987">
    <property type="term" value="F:sigma factor activity"/>
    <property type="evidence" value="ECO:0007669"/>
    <property type="project" value="UniProtKB-UniRule"/>
</dbReference>
<dbReference type="InterPro" id="IPR028617">
    <property type="entry name" value="Sigma70_FliA"/>
</dbReference>
<evidence type="ECO:0000256" key="5">
    <source>
        <dbReference type="ARBA" id="ARBA00023163"/>
    </source>
</evidence>
<dbReference type="InterPro" id="IPR007627">
    <property type="entry name" value="RNA_pol_sigma70_r2"/>
</dbReference>
<protein>
    <recommendedName>
        <fullName evidence="6">RNA polymerase sigma factor FliA</fullName>
    </recommendedName>
    <alternativeName>
        <fullName evidence="6">RNA polymerase sigma factor for flagellar operon</fullName>
    </alternativeName>
    <alternativeName>
        <fullName evidence="6">Sigma F</fullName>
    </alternativeName>
    <alternativeName>
        <fullName evidence="6">Sigma-28</fullName>
    </alternativeName>
</protein>
<comment type="caution">
    <text evidence="6">Lacks conserved residue(s) required for the propagation of feature annotation.</text>
</comment>
<dbReference type="CDD" id="cd06171">
    <property type="entry name" value="Sigma70_r4"/>
    <property type="match status" value="1"/>
</dbReference>
<keyword evidence="4 6" id="KW-0238">DNA-binding</keyword>
<feature type="DNA-binding region" description="H-T-H motif" evidence="6">
    <location>
        <begin position="209"/>
        <end position="228"/>
    </location>
</feature>
<reference evidence="8 9" key="1">
    <citation type="submission" date="2016-10" db="EMBL/GenBank/DDBJ databases">
        <title>Marinobacter salinus sp. nov., a moderately halophilic bacterium isolated from a tidal flat environment.</title>
        <authorList>
            <person name="Park S.-J."/>
        </authorList>
    </citation>
    <scope>NUCLEOTIDE SEQUENCE [LARGE SCALE GENOMIC DNA]</scope>
    <source>
        <strain evidence="8 9">Hb8</strain>
    </source>
</reference>
<feature type="domain" description="RNA polymerase sigma-70" evidence="7">
    <location>
        <begin position="48"/>
        <end position="61"/>
    </location>
</feature>
<comment type="similarity">
    <text evidence="6">Belongs to the sigma-70 factor family. FliA subfamily.</text>
</comment>
<evidence type="ECO:0000256" key="4">
    <source>
        <dbReference type="ARBA" id="ARBA00023125"/>
    </source>
</evidence>
<dbReference type="NCBIfam" id="TIGR02479">
    <property type="entry name" value="FliA_WhiG"/>
    <property type="match status" value="1"/>
</dbReference>
<dbReference type="InterPro" id="IPR007630">
    <property type="entry name" value="RNA_pol_sigma70_r4"/>
</dbReference>
<dbReference type="Pfam" id="PF04539">
    <property type="entry name" value="Sigma70_r3"/>
    <property type="match status" value="1"/>
</dbReference>
<sequence>MTLAKNLGIYQQSGAKGASQLVEEQAPLVKKIALHLLARLPASVQLEDLMQAGMIGLLEAAQRYSSAKGATFETYAGIRIRGAMVDEIRKGDWVPRSVHRNARRISQAIKVVEDRFGREAQDLEVAEELGVSLSEYHSSLSDANSGRLFSLDELNESGELPIEETESSDNPLDGLASDAFRRNLAEAIEDLPEREKLVLSLYYQEELNLKEIGAVLGVSESRVSQIHSQAALRLRGRLSDWRQESDAQLL</sequence>
<organism evidence="8 9">
    <name type="scientific">Marinobacter salinus</name>
    <dbReference type="NCBI Taxonomy" id="1874317"/>
    <lineage>
        <taxon>Bacteria</taxon>
        <taxon>Pseudomonadati</taxon>
        <taxon>Pseudomonadota</taxon>
        <taxon>Gammaproteobacteria</taxon>
        <taxon>Pseudomonadales</taxon>
        <taxon>Marinobacteraceae</taxon>
        <taxon>Marinobacter</taxon>
    </lineage>
</organism>
<evidence type="ECO:0000256" key="1">
    <source>
        <dbReference type="ARBA" id="ARBA00022490"/>
    </source>
</evidence>
<keyword evidence="5 6" id="KW-0804">Transcription</keyword>
<dbReference type="FunFam" id="1.20.140.160:FF:000001">
    <property type="entry name" value="RNA polymerase sigma factor FliA"/>
    <property type="match status" value="1"/>
</dbReference>
<dbReference type="InterPro" id="IPR000943">
    <property type="entry name" value="RNA_pol_sigma70"/>
</dbReference>
<feature type="short sequence motif" description="Interaction with polymerase core subunit RpoC" evidence="6">
    <location>
        <begin position="48"/>
        <end position="51"/>
    </location>
</feature>
<keyword evidence="1 6" id="KW-0963">Cytoplasm</keyword>
<keyword evidence="3 6" id="KW-0731">Sigma factor</keyword>
<dbReference type="InterPro" id="IPR013325">
    <property type="entry name" value="RNA_pol_sigma_r2"/>
</dbReference>
<evidence type="ECO:0000256" key="2">
    <source>
        <dbReference type="ARBA" id="ARBA00023015"/>
    </source>
</evidence>
<dbReference type="PRINTS" id="PR00046">
    <property type="entry name" value="SIGMA70FCT"/>
</dbReference>
<dbReference type="Proteomes" id="UP000177445">
    <property type="component" value="Chromosome"/>
</dbReference>
<dbReference type="KEGG" id="msq:BKP64_02935"/>
<dbReference type="GO" id="GO:0005737">
    <property type="term" value="C:cytoplasm"/>
    <property type="evidence" value="ECO:0007669"/>
    <property type="project" value="UniProtKB-SubCell"/>
</dbReference>
<evidence type="ECO:0000256" key="3">
    <source>
        <dbReference type="ARBA" id="ARBA00023082"/>
    </source>
</evidence>
<dbReference type="PIRSF" id="PIRSF000770">
    <property type="entry name" value="RNA_pol_sigma-SigE/K"/>
    <property type="match status" value="1"/>
</dbReference>
<dbReference type="PANTHER" id="PTHR30385:SF7">
    <property type="entry name" value="RNA POLYMERASE SIGMA FACTOR FLIA"/>
    <property type="match status" value="1"/>
</dbReference>
<dbReference type="InterPro" id="IPR012845">
    <property type="entry name" value="RNA_pol_sigma_FliA_WhiG"/>
</dbReference>
<dbReference type="AlphaFoldDB" id="A0A1D9GI44"/>
<keyword evidence="2 6" id="KW-0805">Transcription regulation</keyword>
<dbReference type="HAMAP" id="MF_00962">
    <property type="entry name" value="Sigma70_FliA"/>
    <property type="match status" value="1"/>
</dbReference>
<keyword evidence="9" id="KW-1185">Reference proteome</keyword>
<comment type="subcellular location">
    <subcellularLocation>
        <location evidence="6">Cytoplasm</location>
    </subcellularLocation>
</comment>
<dbReference type="InterPro" id="IPR007624">
    <property type="entry name" value="RNA_pol_sigma70_r3"/>
</dbReference>
<dbReference type="RefSeq" id="WP_070965815.1">
    <property type="nucleotide sequence ID" value="NZ_CP017715.1"/>
</dbReference>
<feature type="region of interest" description="Sigma-70 factor domain-4" evidence="6">
    <location>
        <begin position="187"/>
        <end position="235"/>
    </location>
</feature>